<evidence type="ECO:0000313" key="7">
    <source>
        <dbReference type="Proteomes" id="UP000193642"/>
    </source>
</evidence>
<dbReference type="InterPro" id="IPR040168">
    <property type="entry name" value="Not2/3/5"/>
</dbReference>
<dbReference type="EMBL" id="MCGO01000003">
    <property type="protein sequence ID" value="ORY52428.1"/>
    <property type="molecule type" value="Genomic_DNA"/>
</dbReference>
<dbReference type="AlphaFoldDB" id="A0A1Y2CZG3"/>
<feature type="domain" description="NOT2/NOT3/NOT5 C-terminal" evidence="5">
    <location>
        <begin position="29"/>
        <end position="118"/>
    </location>
</feature>
<dbReference type="Pfam" id="PF04153">
    <property type="entry name" value="NOT2_3_5_C"/>
    <property type="match status" value="1"/>
</dbReference>
<evidence type="ECO:0000256" key="3">
    <source>
        <dbReference type="ARBA" id="ARBA00023163"/>
    </source>
</evidence>
<evidence type="ECO:0000256" key="2">
    <source>
        <dbReference type="ARBA" id="ARBA00023015"/>
    </source>
</evidence>
<dbReference type="PANTHER" id="PTHR23326">
    <property type="entry name" value="CCR4 NOT-RELATED"/>
    <property type="match status" value="1"/>
</dbReference>
<name>A0A1Y2CZG3_9FUNG</name>
<keyword evidence="7" id="KW-1185">Reference proteome</keyword>
<dbReference type="GO" id="GO:0030015">
    <property type="term" value="C:CCR4-NOT core complex"/>
    <property type="evidence" value="ECO:0007669"/>
    <property type="project" value="InterPro"/>
</dbReference>
<reference evidence="6 7" key="1">
    <citation type="submission" date="2016-07" db="EMBL/GenBank/DDBJ databases">
        <title>Pervasive Adenine N6-methylation of Active Genes in Fungi.</title>
        <authorList>
            <consortium name="DOE Joint Genome Institute"/>
            <person name="Mondo S.J."/>
            <person name="Dannebaum R.O."/>
            <person name="Kuo R.C."/>
            <person name="Labutti K."/>
            <person name="Haridas S."/>
            <person name="Kuo A."/>
            <person name="Salamov A."/>
            <person name="Ahrendt S.R."/>
            <person name="Lipzen A."/>
            <person name="Sullivan W."/>
            <person name="Andreopoulos W.B."/>
            <person name="Clum A."/>
            <person name="Lindquist E."/>
            <person name="Daum C."/>
            <person name="Ramamoorthy G.K."/>
            <person name="Gryganskyi A."/>
            <person name="Culley D."/>
            <person name="Magnuson J.K."/>
            <person name="James T.Y."/>
            <person name="O'Malley M.A."/>
            <person name="Stajich J.E."/>
            <person name="Spatafora J.W."/>
            <person name="Visel A."/>
            <person name="Grigoriev I.V."/>
        </authorList>
    </citation>
    <scope>NUCLEOTIDE SEQUENCE [LARGE SCALE GENOMIC DNA]</scope>
    <source>
        <strain evidence="6 7">JEL800</strain>
    </source>
</reference>
<organism evidence="6 7">
    <name type="scientific">Rhizoclosmatium globosum</name>
    <dbReference type="NCBI Taxonomy" id="329046"/>
    <lineage>
        <taxon>Eukaryota</taxon>
        <taxon>Fungi</taxon>
        <taxon>Fungi incertae sedis</taxon>
        <taxon>Chytridiomycota</taxon>
        <taxon>Chytridiomycota incertae sedis</taxon>
        <taxon>Chytridiomycetes</taxon>
        <taxon>Chytridiales</taxon>
        <taxon>Chytriomycetaceae</taxon>
        <taxon>Rhizoclosmatium</taxon>
    </lineage>
</organism>
<feature type="region of interest" description="Disordered" evidence="4">
    <location>
        <begin position="138"/>
        <end position="199"/>
    </location>
</feature>
<proteinExistence type="inferred from homology"/>
<gene>
    <name evidence="6" type="ORF">BCR33DRAFT_711749</name>
</gene>
<evidence type="ECO:0000313" key="6">
    <source>
        <dbReference type="EMBL" id="ORY52428.1"/>
    </source>
</evidence>
<accession>A0A1Y2CZG3</accession>
<feature type="compositionally biased region" description="Low complexity" evidence="4">
    <location>
        <begin position="171"/>
        <end position="199"/>
    </location>
</feature>
<dbReference type="InterPro" id="IPR007282">
    <property type="entry name" value="NOT2/3/5_C"/>
</dbReference>
<keyword evidence="3" id="KW-0804">Transcription</keyword>
<evidence type="ECO:0000259" key="5">
    <source>
        <dbReference type="Pfam" id="PF04153"/>
    </source>
</evidence>
<dbReference type="InterPro" id="IPR038635">
    <property type="entry name" value="CCR4-NOT_su2/3/5_C_sf"/>
</dbReference>
<dbReference type="OrthoDB" id="25391at2759"/>
<dbReference type="GO" id="GO:0006355">
    <property type="term" value="P:regulation of DNA-templated transcription"/>
    <property type="evidence" value="ECO:0007669"/>
    <property type="project" value="InterPro"/>
</dbReference>
<comment type="caution">
    <text evidence="6">The sequence shown here is derived from an EMBL/GenBank/DDBJ whole genome shotgun (WGS) entry which is preliminary data.</text>
</comment>
<sequence length="259" mass="27503">MLSLGCELTSLGLNLNSPHPLYTTLASVYTANQPDLPLDPHFHTPQCYRLKPSTDNESSSLSLLDPAEQIAASSDDALFYAFYAFPRDRIQEAAAQELYSRGWRFHKDIKVWLTKDTPMPAPGLTNLSGASLSASPSLSESAGVAGAADGSKGTPKVGAGAGAGGSEKESSVSPAVAPSTTGASATTATSNNNNSSNTPVEFIAGERGLFVFFDPAHWQRVKKEWVVNLDVLEERNDATSRQNNGNNSRNGASVNNDER</sequence>
<protein>
    <recommendedName>
        <fullName evidence="5">NOT2/NOT3/NOT5 C-terminal domain-containing protein</fullName>
    </recommendedName>
</protein>
<comment type="similarity">
    <text evidence="1">Belongs to the CNOT2/3/5 family.</text>
</comment>
<feature type="compositionally biased region" description="Low complexity" evidence="4">
    <location>
        <begin position="243"/>
        <end position="259"/>
    </location>
</feature>
<keyword evidence="2" id="KW-0805">Transcription regulation</keyword>
<dbReference type="Gene3D" id="2.30.30.1020">
    <property type="entry name" value="CCR4-NOT complex subunit 2/3/5, C-terminal domain"/>
    <property type="match status" value="1"/>
</dbReference>
<evidence type="ECO:0000256" key="4">
    <source>
        <dbReference type="SAM" id="MobiDB-lite"/>
    </source>
</evidence>
<feature type="region of interest" description="Disordered" evidence="4">
    <location>
        <begin position="236"/>
        <end position="259"/>
    </location>
</feature>
<dbReference type="Proteomes" id="UP000193642">
    <property type="component" value="Unassembled WGS sequence"/>
</dbReference>
<dbReference type="STRING" id="329046.A0A1Y2CZG3"/>
<evidence type="ECO:0000256" key="1">
    <source>
        <dbReference type="ARBA" id="ARBA00007682"/>
    </source>
</evidence>
<dbReference type="GO" id="GO:0000289">
    <property type="term" value="P:nuclear-transcribed mRNA poly(A) tail shortening"/>
    <property type="evidence" value="ECO:0007669"/>
    <property type="project" value="UniProtKB-ARBA"/>
</dbReference>